<comment type="caution">
    <text evidence="2">The sequence shown here is derived from an EMBL/GenBank/DDBJ whole genome shotgun (WGS) entry which is preliminary data.</text>
</comment>
<keyword evidence="3" id="KW-1185">Reference proteome</keyword>
<dbReference type="EMBL" id="PDCG01000010">
    <property type="protein sequence ID" value="RBP97279.1"/>
    <property type="molecule type" value="Genomic_DNA"/>
</dbReference>
<reference evidence="2 3" key="1">
    <citation type="submission" date="2017-10" db="EMBL/GenBank/DDBJ databases">
        <title>Bifidobacterium xylocopum sp. nov. and Bifidobacterium aemilianum sp. nov., from the carpenter bee (Xylocopa violacea) digestive tract.</title>
        <authorList>
            <person name="Alberoni D."/>
            <person name="Baffoni L."/>
            <person name="Di Gioia D."/>
            <person name="Gaggia F."/>
            <person name="Biavati B."/>
        </authorList>
    </citation>
    <scope>NUCLEOTIDE SEQUENCE [LARGE SCALE GENOMIC DNA]</scope>
    <source>
        <strain evidence="2 3">XV10</strain>
    </source>
</reference>
<evidence type="ECO:0008006" key="4">
    <source>
        <dbReference type="Google" id="ProtNLM"/>
    </source>
</evidence>
<feature type="compositionally biased region" description="Pro residues" evidence="1">
    <location>
        <begin position="188"/>
        <end position="200"/>
    </location>
</feature>
<name>A0A366K6H7_9BIFI</name>
<feature type="region of interest" description="Disordered" evidence="1">
    <location>
        <begin position="143"/>
        <end position="224"/>
    </location>
</feature>
<feature type="compositionally biased region" description="Low complexity" evidence="1">
    <location>
        <begin position="158"/>
        <end position="173"/>
    </location>
</feature>
<dbReference type="Pfam" id="PF03382">
    <property type="entry name" value="DUF285"/>
    <property type="match status" value="1"/>
</dbReference>
<evidence type="ECO:0000256" key="1">
    <source>
        <dbReference type="SAM" id="MobiDB-lite"/>
    </source>
</evidence>
<dbReference type="AlphaFoldDB" id="A0A366K6H7"/>
<dbReference type="InterPro" id="IPR005046">
    <property type="entry name" value="DUF285"/>
</dbReference>
<accession>A0A366K6H7</accession>
<evidence type="ECO:0000313" key="3">
    <source>
        <dbReference type="Proteomes" id="UP000252530"/>
    </source>
</evidence>
<proteinExistence type="predicted"/>
<evidence type="ECO:0000313" key="2">
    <source>
        <dbReference type="EMBL" id="RBP97279.1"/>
    </source>
</evidence>
<dbReference type="NCBIfam" id="TIGR02167">
    <property type="entry name" value="Liste_lipo_26"/>
    <property type="match status" value="1"/>
</dbReference>
<dbReference type="Proteomes" id="UP000252530">
    <property type="component" value="Unassembled WGS sequence"/>
</dbReference>
<dbReference type="InterPro" id="IPR011889">
    <property type="entry name" value="Liste_lipo_26"/>
</dbReference>
<gene>
    <name evidence="2" type="ORF">CRD60_07570</name>
</gene>
<protein>
    <recommendedName>
        <fullName evidence="4">BspA family leucine-rich repeat surface protein</fullName>
    </recommendedName>
</protein>
<organism evidence="2 3">
    <name type="scientific">Bifidobacterium aemilianum</name>
    <dbReference type="NCBI Taxonomy" id="2493120"/>
    <lineage>
        <taxon>Bacteria</taxon>
        <taxon>Bacillati</taxon>
        <taxon>Actinomycetota</taxon>
        <taxon>Actinomycetes</taxon>
        <taxon>Bifidobacteriales</taxon>
        <taxon>Bifidobacteriaceae</taxon>
        <taxon>Bifidobacterium</taxon>
    </lineage>
</organism>
<sequence>MITCCGQTQARTWPMSSLTTPHTHLAPDSSNLFRGTQAIEITDLDQIDTSNTTDISFMFHSSKIPSLGVSNWDTSNVTTMGNMLPSRLRHLVLGGKKQLSDATFGGVNPYGSELTGRWALEDGTWSSQTGKQAWDFSQATNKDLDLYANGPPKPPNPATGTPGTAAASAAPATLAPPEPSNPHGTPIPDRPATPDPPPPAKARVTRSPWPAPPPASGCPCSPQA</sequence>